<dbReference type="Proteomes" id="UP001070238">
    <property type="component" value="Unassembled WGS sequence"/>
</dbReference>
<name>A0A9Q4CGJ2_9CORY</name>
<protein>
    <recommendedName>
        <fullName evidence="3">BioF2-like acetyltransferase domain-containing protein</fullName>
    </recommendedName>
</protein>
<dbReference type="RefSeq" id="WP_267169747.1">
    <property type="nucleotide sequence ID" value="NZ_JAPMKX010000005.1"/>
</dbReference>
<comment type="caution">
    <text evidence="1">The sequence shown here is derived from an EMBL/GenBank/DDBJ whole genome shotgun (WGS) entry which is preliminary data.</text>
</comment>
<accession>A0A9Q4CGJ2</accession>
<dbReference type="EMBL" id="JAPMKX010000005">
    <property type="protein sequence ID" value="MCX7539029.1"/>
    <property type="molecule type" value="Genomic_DNA"/>
</dbReference>
<evidence type="ECO:0000313" key="1">
    <source>
        <dbReference type="EMBL" id="MCX7539029.1"/>
    </source>
</evidence>
<evidence type="ECO:0008006" key="3">
    <source>
        <dbReference type="Google" id="ProtNLM"/>
    </source>
</evidence>
<organism evidence="1 2">
    <name type="scientific">Corynebacterium antarcticum</name>
    <dbReference type="NCBI Taxonomy" id="2800405"/>
    <lineage>
        <taxon>Bacteria</taxon>
        <taxon>Bacillati</taxon>
        <taxon>Actinomycetota</taxon>
        <taxon>Actinomycetes</taxon>
        <taxon>Mycobacteriales</taxon>
        <taxon>Corynebacteriaceae</taxon>
        <taxon>Corynebacterium</taxon>
    </lineage>
</organism>
<gene>
    <name evidence="1" type="ORF">OS123_10835</name>
</gene>
<dbReference type="AlphaFoldDB" id="A0A9Q4CGJ2"/>
<sequence>MTILHSRRPDLPGFGRVSGVYSDADWCRFVDSGEPTVDPAYLSDGDGAFLIAHHCPTNPPPHYPGGLVLGGLAGRNSRLLLEDGAPESRLPALVDAAVDLFPSSRGAWAWPFLSGDDSRRLIRAFGFSASHLRLAGADCTVDVPAGGIEAHIGSLQSRERREDVRAELGAFARGPVRISAAAATAADCPSPDMLGPLLGTVERAHGRPVSDDRAIDLLERRNRFLADASTVFTATDISGGMVGFSVLRRVGDEATVDVVGLRDLSREAVAGPLYAHLALWEPLAWCAAPDRGVVTLHLGMQAFEAKTRRGAAMRSLWTVTAPPRTD</sequence>
<proteinExistence type="predicted"/>
<reference evidence="1" key="1">
    <citation type="submission" date="2022-11" db="EMBL/GenBank/DDBJ databases">
        <title>Corynebacterium sp. isolated from Penguins.</title>
        <authorList>
            <person name="Sedlar K."/>
            <person name="Svec P."/>
        </authorList>
    </citation>
    <scope>NUCLEOTIDE SEQUENCE</scope>
    <source>
        <strain evidence="1">P5875</strain>
    </source>
</reference>
<evidence type="ECO:0000313" key="2">
    <source>
        <dbReference type="Proteomes" id="UP001070238"/>
    </source>
</evidence>